<feature type="transmembrane region" description="Helical" evidence="11">
    <location>
        <begin position="486"/>
        <end position="507"/>
    </location>
</feature>
<evidence type="ECO:0000259" key="12">
    <source>
        <dbReference type="Pfam" id="PF01514"/>
    </source>
</evidence>
<dbReference type="InterPro" id="IPR000067">
    <property type="entry name" value="FlgMring_FliF"/>
</dbReference>
<keyword evidence="15" id="KW-1185">Reference proteome</keyword>
<comment type="similarity">
    <text evidence="3 9">Belongs to the FliF family.</text>
</comment>
<dbReference type="PANTHER" id="PTHR30046">
    <property type="entry name" value="FLAGELLAR M-RING PROTEIN"/>
    <property type="match status" value="1"/>
</dbReference>
<gene>
    <name evidence="14" type="ORF">SAMN04488125_10139</name>
</gene>
<dbReference type="GO" id="GO:0003774">
    <property type="term" value="F:cytoskeletal motor activity"/>
    <property type="evidence" value="ECO:0007669"/>
    <property type="project" value="InterPro"/>
</dbReference>
<proteinExistence type="inferred from homology"/>
<keyword evidence="8 9" id="KW-0975">Bacterial flagellum</keyword>
<keyword evidence="14" id="KW-0282">Flagellum</keyword>
<dbReference type="InterPro" id="IPR013556">
    <property type="entry name" value="Flag_M-ring_C"/>
</dbReference>
<evidence type="ECO:0000256" key="4">
    <source>
        <dbReference type="ARBA" id="ARBA00022475"/>
    </source>
</evidence>
<keyword evidence="6 11" id="KW-1133">Transmembrane helix</keyword>
<dbReference type="Pfam" id="PF08345">
    <property type="entry name" value="YscJ_FliF_C"/>
    <property type="match status" value="1"/>
</dbReference>
<dbReference type="EMBL" id="FOSV01000001">
    <property type="protein sequence ID" value="SFK26678.1"/>
    <property type="molecule type" value="Genomic_DNA"/>
</dbReference>
<feature type="compositionally biased region" description="Polar residues" evidence="10">
    <location>
        <begin position="335"/>
        <end position="356"/>
    </location>
</feature>
<dbReference type="NCBIfam" id="TIGR00206">
    <property type="entry name" value="fliF"/>
    <property type="match status" value="1"/>
</dbReference>
<dbReference type="STRING" id="414703.SAMN04488125_10139"/>
<dbReference type="Proteomes" id="UP000198804">
    <property type="component" value="Unassembled WGS sequence"/>
</dbReference>
<organism evidence="14 15">
    <name type="scientific">Methylorubrum salsuginis</name>
    <dbReference type="NCBI Taxonomy" id="414703"/>
    <lineage>
        <taxon>Bacteria</taxon>
        <taxon>Pseudomonadati</taxon>
        <taxon>Pseudomonadota</taxon>
        <taxon>Alphaproteobacteria</taxon>
        <taxon>Hyphomicrobiales</taxon>
        <taxon>Methylobacteriaceae</taxon>
        <taxon>Methylorubrum</taxon>
    </lineage>
</organism>
<feature type="region of interest" description="Disordered" evidence="10">
    <location>
        <begin position="320"/>
        <end position="386"/>
    </location>
</feature>
<evidence type="ECO:0000256" key="10">
    <source>
        <dbReference type="SAM" id="MobiDB-lite"/>
    </source>
</evidence>
<keyword evidence="14" id="KW-0966">Cell projection</keyword>
<evidence type="ECO:0000313" key="14">
    <source>
        <dbReference type="EMBL" id="SFK26678.1"/>
    </source>
</evidence>
<keyword evidence="7 11" id="KW-0472">Membrane</keyword>
<comment type="function">
    <text evidence="9">The M ring may be actively involved in energy transduction.</text>
</comment>
<name>A0A1I3Y492_9HYPH</name>
<evidence type="ECO:0000313" key="15">
    <source>
        <dbReference type="Proteomes" id="UP000198804"/>
    </source>
</evidence>
<dbReference type="PRINTS" id="PR01009">
    <property type="entry name" value="FLGMRINGFLIF"/>
</dbReference>
<reference evidence="15" key="1">
    <citation type="submission" date="2016-10" db="EMBL/GenBank/DDBJ databases">
        <authorList>
            <person name="Varghese N."/>
            <person name="Submissions S."/>
        </authorList>
    </citation>
    <scope>NUCLEOTIDE SEQUENCE [LARGE SCALE GENOMIC DNA]</scope>
    <source>
        <strain evidence="15">CGMCC 1.6474</strain>
    </source>
</reference>
<dbReference type="PIRSF" id="PIRSF004862">
    <property type="entry name" value="FliF"/>
    <property type="match status" value="1"/>
</dbReference>
<keyword evidence="5 11" id="KW-0812">Transmembrane</keyword>
<feature type="compositionally biased region" description="Basic and acidic residues" evidence="10">
    <location>
        <begin position="320"/>
        <end position="334"/>
    </location>
</feature>
<evidence type="ECO:0000256" key="2">
    <source>
        <dbReference type="ARBA" id="ARBA00004651"/>
    </source>
</evidence>
<dbReference type="InterPro" id="IPR045851">
    <property type="entry name" value="AMP-bd_C_sf"/>
</dbReference>
<feature type="domain" description="Flagellar M-ring N-terminal" evidence="12">
    <location>
        <begin position="92"/>
        <end position="266"/>
    </location>
</feature>
<dbReference type="PANTHER" id="PTHR30046:SF0">
    <property type="entry name" value="FLAGELLAR M-RING PROTEIN"/>
    <property type="match status" value="1"/>
</dbReference>
<dbReference type="GO" id="GO:0071973">
    <property type="term" value="P:bacterial-type flagellum-dependent cell motility"/>
    <property type="evidence" value="ECO:0007669"/>
    <property type="project" value="InterPro"/>
</dbReference>
<feature type="transmembrane region" description="Helical" evidence="11">
    <location>
        <begin position="70"/>
        <end position="91"/>
    </location>
</feature>
<dbReference type="Pfam" id="PF01514">
    <property type="entry name" value="YscJ_FliF"/>
    <property type="match status" value="1"/>
</dbReference>
<dbReference type="GO" id="GO:0005886">
    <property type="term" value="C:plasma membrane"/>
    <property type="evidence" value="ECO:0007669"/>
    <property type="project" value="UniProtKB-SubCell"/>
</dbReference>
<dbReference type="GO" id="GO:0009431">
    <property type="term" value="C:bacterial-type flagellum basal body, MS ring"/>
    <property type="evidence" value="ECO:0007669"/>
    <property type="project" value="InterPro"/>
</dbReference>
<dbReference type="InterPro" id="IPR043427">
    <property type="entry name" value="YscJ/FliF"/>
</dbReference>
<evidence type="ECO:0000256" key="5">
    <source>
        <dbReference type="ARBA" id="ARBA00022692"/>
    </source>
</evidence>
<comment type="subcellular location">
    <subcellularLocation>
        <location evidence="1 9">Bacterial flagellum basal body</location>
    </subcellularLocation>
    <subcellularLocation>
        <location evidence="2">Cell membrane</location>
        <topology evidence="2">Multi-pass membrane protein</topology>
    </subcellularLocation>
</comment>
<dbReference type="AlphaFoldDB" id="A0A1I3Y492"/>
<keyword evidence="4" id="KW-1003">Cell membrane</keyword>
<sequence length="596" mass="64239">MIDLRKAACGDARRLSSFLDGPPRRINSSLTTTWAILAGWAPVAPRLLPGPRRTVKPILELVTKLGPARIAAMAAVTLTLVGFFAFVILRFSHPDMGVLFSDLSMQDSSAIVRELDARGIAYETKGDSGQTVMAPRADLAKLRMDLAGKGLPSQGGVGYEIFDKGDAFSSTSFVQNVNHLRAMEGELARSIRAIGRVQAARVHLVIPERRLFERDREAPSAAIVVKLMGDLDPGQVRAIRHLAASAVEGLKPERVSIVDERGRLLADGARGAEAEGAGLVEERQSGIERRLRSQIEEIVAGIVGQGRARVQVAAEMDLNRVESRSESFDPESRVVRSTQTRSENSQTSNGDGQVTVGNELPGANQNQGQQAQKDQSQKNEETTNYEISRVTRVETLEGGRLKRLSVAVVVDGLYVPGADGKATYQPRPPAEIERIAALVRTAVGFDKARGDQVEVVNLRFAETPAAGDFAEPGLLQSLMNPSKEEVMRMVELVVLSLLTLIVLMAVVRPLLKRVLESEAPVVAILGPAGALALAGGEGAVSEAGAEPVRESSTNKFLESAKINGQIQAETVERVVDMVRASPTETVEVLRNWIHDS</sequence>
<evidence type="ECO:0000256" key="3">
    <source>
        <dbReference type="ARBA" id="ARBA00007971"/>
    </source>
</evidence>
<evidence type="ECO:0000256" key="11">
    <source>
        <dbReference type="SAM" id="Phobius"/>
    </source>
</evidence>
<evidence type="ECO:0000256" key="8">
    <source>
        <dbReference type="ARBA" id="ARBA00023143"/>
    </source>
</evidence>
<evidence type="ECO:0000256" key="7">
    <source>
        <dbReference type="ARBA" id="ARBA00023136"/>
    </source>
</evidence>
<accession>A0A1I3Y492</accession>
<dbReference type="Gene3D" id="3.30.300.30">
    <property type="match status" value="1"/>
</dbReference>
<evidence type="ECO:0000259" key="13">
    <source>
        <dbReference type="Pfam" id="PF08345"/>
    </source>
</evidence>
<evidence type="ECO:0000256" key="9">
    <source>
        <dbReference type="PIRNR" id="PIRNR004862"/>
    </source>
</evidence>
<feature type="domain" description="Flagellar M-ring C-terminal" evidence="13">
    <location>
        <begin position="302"/>
        <end position="460"/>
    </location>
</feature>
<feature type="compositionally biased region" description="Low complexity" evidence="10">
    <location>
        <begin position="362"/>
        <end position="374"/>
    </location>
</feature>
<dbReference type="InterPro" id="IPR006182">
    <property type="entry name" value="FliF_N_dom"/>
</dbReference>
<keyword evidence="14" id="KW-0969">Cilium</keyword>
<evidence type="ECO:0000256" key="1">
    <source>
        <dbReference type="ARBA" id="ARBA00004117"/>
    </source>
</evidence>
<evidence type="ECO:0000256" key="6">
    <source>
        <dbReference type="ARBA" id="ARBA00022989"/>
    </source>
</evidence>
<protein>
    <recommendedName>
        <fullName evidence="9">Flagellar M-ring protein</fullName>
    </recommendedName>
</protein>